<evidence type="ECO:0008006" key="8">
    <source>
        <dbReference type="Google" id="ProtNLM"/>
    </source>
</evidence>
<proteinExistence type="predicted"/>
<protein>
    <recommendedName>
        <fullName evidence="8">Chaperonin HslO</fullName>
    </recommendedName>
</protein>
<evidence type="ECO:0000256" key="5">
    <source>
        <dbReference type="ARBA" id="ARBA00023284"/>
    </source>
</evidence>
<dbReference type="EMBL" id="QDKL01000002">
    <property type="protein sequence ID" value="RZF22133.1"/>
    <property type="molecule type" value="Genomic_DNA"/>
</dbReference>
<accession>A0ABY0IGS6</accession>
<keyword evidence="1" id="KW-0963">Cytoplasm</keyword>
<dbReference type="SUPFAM" id="SSF64397">
    <property type="entry name" value="Hsp33 domain"/>
    <property type="match status" value="1"/>
</dbReference>
<keyword evidence="5" id="KW-0676">Redox-active center</keyword>
<evidence type="ECO:0000256" key="3">
    <source>
        <dbReference type="ARBA" id="ARBA00023157"/>
    </source>
</evidence>
<dbReference type="Gene3D" id="3.90.1280.10">
    <property type="entry name" value="HSP33 redox switch-like"/>
    <property type="match status" value="1"/>
</dbReference>
<dbReference type="InterPro" id="IPR016154">
    <property type="entry name" value="Heat_shock_Hsp33_C"/>
</dbReference>
<gene>
    <name evidence="6" type="ORF">DAY19_10650</name>
</gene>
<evidence type="ECO:0000313" key="6">
    <source>
        <dbReference type="EMBL" id="RZF22133.1"/>
    </source>
</evidence>
<dbReference type="InterPro" id="IPR000397">
    <property type="entry name" value="Heat_shock_Hsp33"/>
</dbReference>
<dbReference type="PANTHER" id="PTHR30111">
    <property type="entry name" value="33 KDA CHAPERONIN"/>
    <property type="match status" value="1"/>
</dbReference>
<dbReference type="InterPro" id="IPR016153">
    <property type="entry name" value="Heat_shock_Hsp33_N"/>
</dbReference>
<comment type="caution">
    <text evidence="6">The sequence shown here is derived from an EMBL/GenBank/DDBJ whole genome shotgun (WGS) entry which is preliminary data.</text>
</comment>
<keyword evidence="7" id="KW-1185">Reference proteome</keyword>
<evidence type="ECO:0000256" key="1">
    <source>
        <dbReference type="ARBA" id="ARBA00022490"/>
    </source>
</evidence>
<dbReference type="PANTHER" id="PTHR30111:SF1">
    <property type="entry name" value="33 KDA CHAPERONIN"/>
    <property type="match status" value="1"/>
</dbReference>
<evidence type="ECO:0000256" key="4">
    <source>
        <dbReference type="ARBA" id="ARBA00023186"/>
    </source>
</evidence>
<dbReference type="RefSeq" id="WP_115362207.1">
    <property type="nucleotide sequence ID" value="NZ_QDKL01000002.1"/>
</dbReference>
<dbReference type="Pfam" id="PF01430">
    <property type="entry name" value="HSP33"/>
    <property type="match status" value="1"/>
</dbReference>
<sequence length="282" mass="32353">MIKESRLFNFINKEKTFAISFLEGQKVIHDLALIHGVNQQGFAFLRDITLSILPMINFLKPQENMGIFLDSQEPYFRFKLEMNQAGFFRTLILPEELPEMPKKISGHLRTAKQFPHSKSPYTSIIEVKNKNVNGIINDFFKRSYQMNSAIILSEDSDQVALITKLPEVNVDKEEVIESVSLDQFLAENKESLDTIFKEALNEEGPIQEKFESLGYDYLTSTEIKFKCSCSRDRMVTGVASVVRSSGFDDVFHEDLSVETKCDYCKTAYLITKEEVTNLLNLQ</sequence>
<evidence type="ECO:0000313" key="7">
    <source>
        <dbReference type="Proteomes" id="UP000443582"/>
    </source>
</evidence>
<dbReference type="Gene3D" id="3.55.30.10">
    <property type="entry name" value="Hsp33 domain"/>
    <property type="match status" value="1"/>
</dbReference>
<keyword evidence="4" id="KW-0143">Chaperone</keyword>
<keyword evidence="2" id="KW-0862">Zinc</keyword>
<organism evidence="6 7">
    <name type="scientific">Halobacteriovorax vibrionivorans</name>
    <dbReference type="NCBI Taxonomy" id="2152716"/>
    <lineage>
        <taxon>Bacteria</taxon>
        <taxon>Pseudomonadati</taxon>
        <taxon>Bdellovibrionota</taxon>
        <taxon>Bacteriovoracia</taxon>
        <taxon>Bacteriovoracales</taxon>
        <taxon>Halobacteriovoraceae</taxon>
        <taxon>Halobacteriovorax</taxon>
    </lineage>
</organism>
<name>A0ABY0IGS6_9BACT</name>
<dbReference type="SUPFAM" id="SSF118352">
    <property type="entry name" value="HSP33 redox switch-like"/>
    <property type="match status" value="1"/>
</dbReference>
<dbReference type="Proteomes" id="UP000443582">
    <property type="component" value="Unassembled WGS sequence"/>
</dbReference>
<evidence type="ECO:0000256" key="2">
    <source>
        <dbReference type="ARBA" id="ARBA00022833"/>
    </source>
</evidence>
<keyword evidence="3" id="KW-1015">Disulfide bond</keyword>
<reference evidence="7" key="1">
    <citation type="journal article" date="2019" name="Int. J. Syst. Evol. Microbiol.">
        <title>Halobacteriovorax valvorus sp. nov., a novel prokaryotic predator isolated from coastal seawater of China.</title>
        <authorList>
            <person name="Chen M.-X."/>
        </authorList>
    </citation>
    <scope>NUCLEOTIDE SEQUENCE [LARGE SCALE GENOMIC DNA]</scope>
    <source>
        <strain evidence="7">BL9</strain>
    </source>
</reference>